<comment type="caution">
    <text evidence="3">The sequence shown here is derived from an EMBL/GenBank/DDBJ whole genome shotgun (WGS) entry which is preliminary data.</text>
</comment>
<dbReference type="InterPro" id="IPR010342">
    <property type="entry name" value="DUF938"/>
</dbReference>
<dbReference type="AlphaFoldDB" id="A0A812SM78"/>
<dbReference type="Gene3D" id="3.40.50.150">
    <property type="entry name" value="Vaccinia Virus protein VP39"/>
    <property type="match status" value="1"/>
</dbReference>
<dbReference type="Proteomes" id="UP000604046">
    <property type="component" value="Unassembled WGS sequence"/>
</dbReference>
<sequence length="390" mass="42273">MRGCQMTGLRPSLGFILDDGGRIAEAAFRVGPSRPGLSASLQTGALQMLAHLSRSLPAAKTARKTVVPVSSSRSTSKGKSNSKSRVGGEAQHLGIPHSSRLHPVLLEKGDAVSLQVQGVNEEDQISTCLKVAAEAECSRVKMAFQQMCPYFATLKAGSLVLEVGSRSGDVTLMFAERFPDLYIQPTEGTGEASPGLFMLLQERLSMVRKELPKKRLKRRGNASSENVPRSRVLPPRFLDGGQQKGWRSKISGQDINCIFCVNVLHYVSPQGLENFMQGCSDHLPVGGTLLVCGPFFNNGEAAETLLVYDAALRAFGETSDRKLQWGCHDVVHLKTMGAQVGLSFVAQAETDGVGGHCWILLVFCKERRLLLEASRRRRSSTVQSGLFTTG</sequence>
<comment type="similarity">
    <text evidence="1">Belongs to the UPF0585 family.</text>
</comment>
<dbReference type="SUPFAM" id="SSF53335">
    <property type="entry name" value="S-adenosyl-L-methionine-dependent methyltransferases"/>
    <property type="match status" value="1"/>
</dbReference>
<evidence type="ECO:0000313" key="3">
    <source>
        <dbReference type="EMBL" id="CAE7483456.1"/>
    </source>
</evidence>
<dbReference type="Pfam" id="PF06080">
    <property type="entry name" value="DUF938"/>
    <property type="match status" value="1"/>
</dbReference>
<organism evidence="3 4">
    <name type="scientific">Symbiodinium natans</name>
    <dbReference type="NCBI Taxonomy" id="878477"/>
    <lineage>
        <taxon>Eukaryota</taxon>
        <taxon>Sar</taxon>
        <taxon>Alveolata</taxon>
        <taxon>Dinophyceae</taxon>
        <taxon>Suessiales</taxon>
        <taxon>Symbiodiniaceae</taxon>
        <taxon>Symbiodinium</taxon>
    </lineage>
</organism>
<gene>
    <name evidence="3" type="primary">IUNH</name>
    <name evidence="3" type="ORF">SNAT2548_LOCUS27135</name>
</gene>
<feature type="region of interest" description="Disordered" evidence="2">
    <location>
        <begin position="214"/>
        <end position="245"/>
    </location>
</feature>
<accession>A0A812SM78</accession>
<name>A0A812SM78_9DINO</name>
<keyword evidence="4" id="KW-1185">Reference proteome</keyword>
<dbReference type="OrthoDB" id="406970at2759"/>
<dbReference type="EMBL" id="CAJNDS010002457">
    <property type="protein sequence ID" value="CAE7483456.1"/>
    <property type="molecule type" value="Genomic_DNA"/>
</dbReference>
<evidence type="ECO:0000256" key="1">
    <source>
        <dbReference type="ARBA" id="ARBA00008308"/>
    </source>
</evidence>
<dbReference type="InterPro" id="IPR029063">
    <property type="entry name" value="SAM-dependent_MTases_sf"/>
</dbReference>
<dbReference type="PANTHER" id="PTHR20974">
    <property type="entry name" value="UPF0585 PROTEIN CG18661"/>
    <property type="match status" value="1"/>
</dbReference>
<dbReference type="PANTHER" id="PTHR20974:SF0">
    <property type="entry name" value="UPF0585 PROTEIN CG18661"/>
    <property type="match status" value="1"/>
</dbReference>
<proteinExistence type="inferred from homology"/>
<evidence type="ECO:0000313" key="4">
    <source>
        <dbReference type="Proteomes" id="UP000604046"/>
    </source>
</evidence>
<protein>
    <submittedName>
        <fullName evidence="3">IUNH protein</fullName>
    </submittedName>
</protein>
<evidence type="ECO:0000256" key="2">
    <source>
        <dbReference type="SAM" id="MobiDB-lite"/>
    </source>
</evidence>
<feature type="compositionally biased region" description="Low complexity" evidence="2">
    <location>
        <begin position="64"/>
        <end position="85"/>
    </location>
</feature>
<feature type="region of interest" description="Disordered" evidence="2">
    <location>
        <begin position="61"/>
        <end position="94"/>
    </location>
</feature>
<reference evidence="3" key="1">
    <citation type="submission" date="2021-02" db="EMBL/GenBank/DDBJ databases">
        <authorList>
            <person name="Dougan E. K."/>
            <person name="Rhodes N."/>
            <person name="Thang M."/>
            <person name="Chan C."/>
        </authorList>
    </citation>
    <scope>NUCLEOTIDE SEQUENCE</scope>
</reference>